<dbReference type="OrthoDB" id="5409186at2759"/>
<evidence type="ECO:0000313" key="2">
    <source>
        <dbReference type="EMBL" id="KLT44383.1"/>
    </source>
</evidence>
<accession>A0A0J0XTF4</accession>
<proteinExistence type="predicted"/>
<dbReference type="EMBL" id="KQ087187">
    <property type="protein sequence ID" value="KLT44383.1"/>
    <property type="molecule type" value="Genomic_DNA"/>
</dbReference>
<feature type="compositionally biased region" description="Pro residues" evidence="1">
    <location>
        <begin position="169"/>
        <end position="180"/>
    </location>
</feature>
<evidence type="ECO:0000256" key="1">
    <source>
        <dbReference type="SAM" id="MobiDB-lite"/>
    </source>
</evidence>
<dbReference type="Proteomes" id="UP000053611">
    <property type="component" value="Unassembled WGS sequence"/>
</dbReference>
<keyword evidence="3" id="KW-1185">Reference proteome</keyword>
<organism evidence="2 3">
    <name type="scientific">Cutaneotrichosporon oleaginosum</name>
    <dbReference type="NCBI Taxonomy" id="879819"/>
    <lineage>
        <taxon>Eukaryota</taxon>
        <taxon>Fungi</taxon>
        <taxon>Dikarya</taxon>
        <taxon>Basidiomycota</taxon>
        <taxon>Agaricomycotina</taxon>
        <taxon>Tremellomycetes</taxon>
        <taxon>Trichosporonales</taxon>
        <taxon>Trichosporonaceae</taxon>
        <taxon>Cutaneotrichosporon</taxon>
    </lineage>
</organism>
<protein>
    <submittedName>
        <fullName evidence="2">Uncharacterized protein</fullName>
    </submittedName>
</protein>
<name>A0A0J0XTF4_9TREE</name>
<dbReference type="AlphaFoldDB" id="A0A0J0XTF4"/>
<reference evidence="2 3" key="1">
    <citation type="submission" date="2015-03" db="EMBL/GenBank/DDBJ databases">
        <title>Genomics and transcriptomics of the oil-accumulating basidiomycete yeast T. oleaginosus allow insights into substrate utilization and the diverse evolutionary trajectories of mating systems in fungi.</title>
        <authorList>
            <consortium name="DOE Joint Genome Institute"/>
            <person name="Kourist R."/>
            <person name="Kracht O."/>
            <person name="Bracharz F."/>
            <person name="Lipzen A."/>
            <person name="Nolan M."/>
            <person name="Ohm R."/>
            <person name="Grigoriev I."/>
            <person name="Sun S."/>
            <person name="Heitman J."/>
            <person name="Bruck T."/>
            <person name="Nowrousian M."/>
        </authorList>
    </citation>
    <scope>NUCLEOTIDE SEQUENCE [LARGE SCALE GENOMIC DNA]</scope>
    <source>
        <strain evidence="2 3">IBC0246</strain>
    </source>
</reference>
<feature type="compositionally biased region" description="Gly residues" evidence="1">
    <location>
        <begin position="349"/>
        <end position="359"/>
    </location>
</feature>
<evidence type="ECO:0000313" key="3">
    <source>
        <dbReference type="Proteomes" id="UP000053611"/>
    </source>
</evidence>
<feature type="region of interest" description="Disordered" evidence="1">
    <location>
        <begin position="340"/>
        <end position="359"/>
    </location>
</feature>
<dbReference type="STRING" id="879819.A0A0J0XTF4"/>
<dbReference type="RefSeq" id="XP_018280874.1">
    <property type="nucleotide sequence ID" value="XM_018422427.1"/>
</dbReference>
<feature type="region of interest" description="Disordered" evidence="1">
    <location>
        <begin position="160"/>
        <end position="188"/>
    </location>
</feature>
<gene>
    <name evidence="2" type="ORF">CC85DRAFT_283622</name>
</gene>
<dbReference type="GeneID" id="28983030"/>
<sequence>MITHILWAAAVALAAPQNGEILPYGSLENGGRTPQDNAPFGLRSVFEAGAVNLEARQGCQAGYTPCGSDGCMPATSTCCSNGRSCRAGTDCVEGGCCLSGNVPCDATDGSGYEGCYPASEGASCCSNGRFCRAGTYCATGGCCRDGQTCNGGGTGGTGGTGGGGSPDGVTPPTPFTPNPNPRKAGLGGQASKPVDLYWEAAYMGLWYEYQAGQCDKTQKAKLARGPGNTITVDFEDDVRGFAVSVTLGDVGNVRVASGGISQNITILSTGNAAEVAAMDTCPVSYQYIFPQGTAGYSLSIDYLSSDTGLADRNSGEFLVHQITIFNSDEDIRRLTTTSLRHPPQTLGANAGGGGGAGGATGGAGVPVAAGTGGNTVVRSTTARTSSSGPASTVGTAAGAAGGLTGGAVMVGASVSLLTAAAAVGFATRFFGIAWL</sequence>